<dbReference type="EMBL" id="BMNT01000006">
    <property type="protein sequence ID" value="GGK71788.1"/>
    <property type="molecule type" value="Genomic_DNA"/>
</dbReference>
<feature type="transmembrane region" description="Helical" evidence="1">
    <location>
        <begin position="305"/>
        <end position="325"/>
    </location>
</feature>
<feature type="transmembrane region" description="Helical" evidence="1">
    <location>
        <begin position="191"/>
        <end position="210"/>
    </location>
</feature>
<proteinExistence type="predicted"/>
<keyword evidence="1" id="KW-0812">Transmembrane</keyword>
<organism evidence="2 3">
    <name type="scientific">Sphaerisporangium melleum</name>
    <dbReference type="NCBI Taxonomy" id="321316"/>
    <lineage>
        <taxon>Bacteria</taxon>
        <taxon>Bacillati</taxon>
        <taxon>Actinomycetota</taxon>
        <taxon>Actinomycetes</taxon>
        <taxon>Streptosporangiales</taxon>
        <taxon>Streptosporangiaceae</taxon>
        <taxon>Sphaerisporangium</taxon>
    </lineage>
</organism>
<reference evidence="2" key="2">
    <citation type="submission" date="2020-09" db="EMBL/GenBank/DDBJ databases">
        <authorList>
            <person name="Sun Q."/>
            <person name="Ohkuma M."/>
        </authorList>
    </citation>
    <scope>NUCLEOTIDE SEQUENCE</scope>
    <source>
        <strain evidence="2">JCM 13064</strain>
    </source>
</reference>
<feature type="transmembrane region" description="Helical" evidence="1">
    <location>
        <begin position="20"/>
        <end position="39"/>
    </location>
</feature>
<evidence type="ECO:0000256" key="1">
    <source>
        <dbReference type="SAM" id="Phobius"/>
    </source>
</evidence>
<name>A0A917QWB8_9ACTN</name>
<sequence length="350" mass="36577">MSSSVASIEPFVAVQRIRYAVWCVGLSLALLITSTVPWLRPTSPSSPGASLSLWELPSSHIATVRAHGVGTLGMLLLALSLTLLAALLPARPMVLGALLAAVLSFLNTMGLHQAFAEGHVRPAGVPASLSAAPGVAAALAEMFALVLGLGLLALVDTADERDAVRRVTVCAGQRLTLSPWSAEAGRRLGHAVRGGTACLLLLIGSTLPWVCLKNDGEDVLRYLSMWDLAGGSAGREVTSAAEVTLSLLVVSVLLVLLVATEPDRFVACWALLAVCLTSASLWWLARALGRLGQGRDGVEVTTLPGQAVTVVVLGLAAVTAALVVLPGHRSSVSRRTAWHRRPAQDVKTQR</sequence>
<feature type="transmembrane region" description="Helical" evidence="1">
    <location>
        <begin position="266"/>
        <end position="285"/>
    </location>
</feature>
<keyword evidence="3" id="KW-1185">Reference proteome</keyword>
<protein>
    <submittedName>
        <fullName evidence="2">Uncharacterized protein</fullName>
    </submittedName>
</protein>
<feature type="transmembrane region" description="Helical" evidence="1">
    <location>
        <begin position="66"/>
        <end position="88"/>
    </location>
</feature>
<keyword evidence="1" id="KW-1133">Transmembrane helix</keyword>
<evidence type="ECO:0000313" key="2">
    <source>
        <dbReference type="EMBL" id="GGK71788.1"/>
    </source>
</evidence>
<feature type="transmembrane region" description="Helical" evidence="1">
    <location>
        <begin position="135"/>
        <end position="155"/>
    </location>
</feature>
<reference evidence="2" key="1">
    <citation type="journal article" date="2014" name="Int. J. Syst. Evol. Microbiol.">
        <title>Complete genome sequence of Corynebacterium casei LMG S-19264T (=DSM 44701T), isolated from a smear-ripened cheese.</title>
        <authorList>
            <consortium name="US DOE Joint Genome Institute (JGI-PGF)"/>
            <person name="Walter F."/>
            <person name="Albersmeier A."/>
            <person name="Kalinowski J."/>
            <person name="Ruckert C."/>
        </authorList>
    </citation>
    <scope>NUCLEOTIDE SEQUENCE</scope>
    <source>
        <strain evidence="2">JCM 13064</strain>
    </source>
</reference>
<feature type="transmembrane region" description="Helical" evidence="1">
    <location>
        <begin position="240"/>
        <end position="259"/>
    </location>
</feature>
<feature type="transmembrane region" description="Helical" evidence="1">
    <location>
        <begin position="95"/>
        <end position="115"/>
    </location>
</feature>
<dbReference type="AlphaFoldDB" id="A0A917QWB8"/>
<gene>
    <name evidence="2" type="ORF">GCM10007964_13290</name>
</gene>
<evidence type="ECO:0000313" key="3">
    <source>
        <dbReference type="Proteomes" id="UP000645217"/>
    </source>
</evidence>
<accession>A0A917QWB8</accession>
<dbReference type="Proteomes" id="UP000645217">
    <property type="component" value="Unassembled WGS sequence"/>
</dbReference>
<comment type="caution">
    <text evidence="2">The sequence shown here is derived from an EMBL/GenBank/DDBJ whole genome shotgun (WGS) entry which is preliminary data.</text>
</comment>
<keyword evidence="1" id="KW-0472">Membrane</keyword>